<feature type="domain" description="Helicase Helix-turn-helix" evidence="1">
    <location>
        <begin position="252"/>
        <end position="337"/>
    </location>
</feature>
<dbReference type="RefSeq" id="WP_378155440.1">
    <property type="nucleotide sequence ID" value="NZ_JBHSEC010000019.1"/>
</dbReference>
<dbReference type="EMBL" id="JBHSEC010000019">
    <property type="protein sequence ID" value="MFC4410988.1"/>
    <property type="molecule type" value="Genomic_DNA"/>
</dbReference>
<reference evidence="3" key="1">
    <citation type="journal article" date="2019" name="Int. J. Syst. Evol. Microbiol.">
        <title>The Global Catalogue of Microorganisms (GCM) 10K type strain sequencing project: providing services to taxonomists for standard genome sequencing and annotation.</title>
        <authorList>
            <consortium name="The Broad Institute Genomics Platform"/>
            <consortium name="The Broad Institute Genome Sequencing Center for Infectious Disease"/>
            <person name="Wu L."/>
            <person name="Ma J."/>
        </authorList>
    </citation>
    <scope>NUCLEOTIDE SEQUENCE [LARGE SCALE GENOMIC DNA]</scope>
    <source>
        <strain evidence="3">CCUG 59778</strain>
    </source>
</reference>
<keyword evidence="3" id="KW-1185">Reference proteome</keyword>
<evidence type="ECO:0000313" key="2">
    <source>
        <dbReference type="EMBL" id="MFC4410988.1"/>
    </source>
</evidence>
<dbReference type="InterPro" id="IPR029491">
    <property type="entry name" value="Helicase_HTH"/>
</dbReference>
<protein>
    <submittedName>
        <fullName evidence="2">Helix-turn-helix domain-containing protein</fullName>
    </submittedName>
</protein>
<comment type="caution">
    <text evidence="2">The sequence shown here is derived from an EMBL/GenBank/DDBJ whole genome shotgun (WGS) entry which is preliminary data.</text>
</comment>
<evidence type="ECO:0000313" key="3">
    <source>
        <dbReference type="Proteomes" id="UP001595817"/>
    </source>
</evidence>
<dbReference type="Pfam" id="PF14493">
    <property type="entry name" value="HTH_40"/>
    <property type="match status" value="1"/>
</dbReference>
<evidence type="ECO:0000259" key="1">
    <source>
        <dbReference type="Pfam" id="PF14493"/>
    </source>
</evidence>
<sequence>MTNFDRLLLTLISSFQGERTVSAVFHLLNGKRSGQTLQDVEYYNMKSYFSILPKLKKELFDKYIENLVNKDLIKIEHSIAHLTQKGIECAKEPVEFMFNGWIYRGKEWEFFYRLSLIVQTLSQAITKDMKFVPVQKDEKIQQFVKVYLSSKPYIEYRFISDFKCEMIESISSGLLNDEQKNMIVHRLTGKGVSGWTWRQMAERTDCAEMDVYLAFIEALHKWLDQLTFEPSKFPLLREIAYDIKARTPLTESATKTSHLFSQGFSMEQITEIRKLKMSTIEDHFVEMAINEMAFPISRFLTNSELEQVQKAVKELNSKKLRLLKERLPNLSYFQLRLGMAYKEGEKSAQTKAPSRS</sequence>
<accession>A0ABV8X6R1</accession>
<proteinExistence type="predicted"/>
<name>A0ABV8X6R1_9LACT</name>
<dbReference type="PIRSF" id="PIRSF021350">
    <property type="entry name" value="UCP021350"/>
    <property type="match status" value="1"/>
</dbReference>
<dbReference type="Proteomes" id="UP001595817">
    <property type="component" value="Unassembled WGS sequence"/>
</dbReference>
<gene>
    <name evidence="2" type="ORF">ACFOZY_11215</name>
</gene>
<organism evidence="2 3">
    <name type="scientific">Chungangia koreensis</name>
    <dbReference type="NCBI Taxonomy" id="752657"/>
    <lineage>
        <taxon>Bacteria</taxon>
        <taxon>Bacillati</taxon>
        <taxon>Bacillota</taxon>
        <taxon>Bacilli</taxon>
        <taxon>Lactobacillales</taxon>
        <taxon>Chungangia</taxon>
    </lineage>
</organism>
<dbReference type="InterPro" id="IPR008308">
    <property type="entry name" value="YpbB-like"/>
</dbReference>